<dbReference type="InterPro" id="IPR027443">
    <property type="entry name" value="IPNS-like_sf"/>
</dbReference>
<reference evidence="2" key="1">
    <citation type="submission" date="2022-11" db="EMBL/GenBank/DDBJ databases">
        <authorList>
            <person name="Petersen C."/>
        </authorList>
    </citation>
    <scope>NUCLEOTIDE SEQUENCE</scope>
    <source>
        <strain evidence="2">IBT 34128</strain>
    </source>
</reference>
<dbReference type="EMBL" id="JAPMSZ010000009">
    <property type="protein sequence ID" value="KAJ5091863.1"/>
    <property type="molecule type" value="Genomic_DNA"/>
</dbReference>
<organism evidence="2 3">
    <name type="scientific">Penicillium alfredii</name>
    <dbReference type="NCBI Taxonomy" id="1506179"/>
    <lineage>
        <taxon>Eukaryota</taxon>
        <taxon>Fungi</taxon>
        <taxon>Dikarya</taxon>
        <taxon>Ascomycota</taxon>
        <taxon>Pezizomycotina</taxon>
        <taxon>Eurotiomycetes</taxon>
        <taxon>Eurotiomycetidae</taxon>
        <taxon>Eurotiales</taxon>
        <taxon>Aspergillaceae</taxon>
        <taxon>Penicillium</taxon>
    </lineage>
</organism>
<evidence type="ECO:0000313" key="3">
    <source>
        <dbReference type="Proteomes" id="UP001141434"/>
    </source>
</evidence>
<accession>A0A9W9F1H1</accession>
<reference evidence="2" key="2">
    <citation type="journal article" date="2023" name="IMA Fungus">
        <title>Comparative genomic study of the Penicillium genus elucidates a diverse pangenome and 15 lateral gene transfer events.</title>
        <authorList>
            <person name="Petersen C."/>
            <person name="Sorensen T."/>
            <person name="Nielsen M.R."/>
            <person name="Sondergaard T.E."/>
            <person name="Sorensen J.L."/>
            <person name="Fitzpatrick D.A."/>
            <person name="Frisvad J.C."/>
            <person name="Nielsen K.L."/>
        </authorList>
    </citation>
    <scope>NUCLEOTIDE SEQUENCE</scope>
    <source>
        <strain evidence="2">IBT 34128</strain>
    </source>
</reference>
<dbReference type="InterPro" id="IPR044861">
    <property type="entry name" value="IPNS-like_FE2OG_OXY"/>
</dbReference>
<comment type="caution">
    <text evidence="2">The sequence shown here is derived from an EMBL/GenBank/DDBJ whole genome shotgun (WGS) entry which is preliminary data.</text>
</comment>
<protein>
    <recommendedName>
        <fullName evidence="1">Isopenicillin N synthase-like Fe(2+) 2OG dioxygenase domain-containing protein</fullName>
    </recommendedName>
</protein>
<dbReference type="Proteomes" id="UP001141434">
    <property type="component" value="Unassembled WGS sequence"/>
</dbReference>
<gene>
    <name evidence="2" type="ORF">NUU61_006733</name>
</gene>
<dbReference type="GeneID" id="81396429"/>
<proteinExistence type="predicted"/>
<evidence type="ECO:0000313" key="2">
    <source>
        <dbReference type="EMBL" id="KAJ5091863.1"/>
    </source>
</evidence>
<feature type="domain" description="Isopenicillin N synthase-like Fe(2+) 2OG dioxygenase" evidence="1">
    <location>
        <begin position="66"/>
        <end position="132"/>
    </location>
</feature>
<dbReference type="RefSeq" id="XP_056510060.1">
    <property type="nucleotide sequence ID" value="XM_056657260.1"/>
</dbReference>
<dbReference type="OrthoDB" id="288590at2759"/>
<keyword evidence="3" id="KW-1185">Reference proteome</keyword>
<name>A0A9W9F1H1_9EURO</name>
<dbReference type="AlphaFoldDB" id="A0A9W9F1H1"/>
<evidence type="ECO:0000259" key="1">
    <source>
        <dbReference type="Pfam" id="PF03171"/>
    </source>
</evidence>
<dbReference type="Gene3D" id="2.60.120.330">
    <property type="entry name" value="B-lactam Antibiotic, Isopenicillin N Synthase, Chain"/>
    <property type="match status" value="1"/>
</dbReference>
<sequence>MHKNSSDQKFTIDLSPARNSRIPSILTSLGVLASADLGTAHMSRTMNFRLCDYNPVTAAPDCSSGVIFQDGTPGLEFEDADAPGTWVPIPGDATVILTGWCAVVLSGGRIRAARHRVRRTPGVRRLSAVLFVALDLDLKLRPLGGVQLARPFSEAIMRGSMDVEQFKEVMGARWRYREGNEEIADGDAVTQDSEIEKLVWS</sequence>
<dbReference type="Pfam" id="PF03171">
    <property type="entry name" value="2OG-FeII_Oxy"/>
    <property type="match status" value="1"/>
</dbReference>
<dbReference type="SUPFAM" id="SSF51197">
    <property type="entry name" value="Clavaminate synthase-like"/>
    <property type="match status" value="1"/>
</dbReference>